<dbReference type="Proteomes" id="UP000442695">
    <property type="component" value="Unassembled WGS sequence"/>
</dbReference>
<comment type="caution">
    <text evidence="1">The sequence shown here is derived from an EMBL/GenBank/DDBJ whole genome shotgun (WGS) entry which is preliminary data.</text>
</comment>
<sequence>MSKSYFDLPHAGQREILDEAFAETGRSPSVIEKDIWLTLVLQLLFAMPDRKAMAFKGGTSLSKVHGVIKRFSEDVDITVDYRGLGCEHSVPELLQMTGGKRRKVSEALIAEVGRYTRESVVPYLAAQFQSYGCASECQVSVSEDGESVHVYYPAVAADAKGYLRDHVLVEFGGRNIIDPNEVHTIQPDIAGMFDGIAFPKAENVVVLSPARTFWEKVTLIHAQCNKPIPEGRDRISRHWYDLAMLLQHDVGVEAKSDLDLLDDVIALKSVFYNSSTAFYERCVAGEMNLIPGRDNFARLEQDYSAMQQSGMLNGHVYPLDGIMGDLTALQDHVNQLALGRKVGG</sequence>
<dbReference type="GO" id="GO:0016740">
    <property type="term" value="F:transferase activity"/>
    <property type="evidence" value="ECO:0007669"/>
    <property type="project" value="UniProtKB-KW"/>
</dbReference>
<dbReference type="InterPro" id="IPR014942">
    <property type="entry name" value="AbiEii"/>
</dbReference>
<dbReference type="EMBL" id="WOWR01000015">
    <property type="protein sequence ID" value="KAF0254327.1"/>
    <property type="molecule type" value="Genomic_DNA"/>
</dbReference>
<name>A0A7V8J485_PSEPU</name>
<proteinExistence type="predicted"/>
<dbReference type="Pfam" id="PF08843">
    <property type="entry name" value="AbiEii"/>
    <property type="match status" value="1"/>
</dbReference>
<organism evidence="1 2">
    <name type="scientific">Pseudomonas putida</name>
    <name type="common">Arthrobacter siderocapsulatus</name>
    <dbReference type="NCBI Taxonomy" id="303"/>
    <lineage>
        <taxon>Bacteria</taxon>
        <taxon>Pseudomonadati</taxon>
        <taxon>Pseudomonadota</taxon>
        <taxon>Gammaproteobacteria</taxon>
        <taxon>Pseudomonadales</taxon>
        <taxon>Pseudomonadaceae</taxon>
        <taxon>Pseudomonas</taxon>
    </lineage>
</organism>
<evidence type="ECO:0000313" key="2">
    <source>
        <dbReference type="Proteomes" id="UP000442695"/>
    </source>
</evidence>
<reference evidence="1 2" key="1">
    <citation type="submission" date="2019-12" db="EMBL/GenBank/DDBJ databases">
        <authorList>
            <person name="Woiski C."/>
        </authorList>
    </citation>
    <scope>NUCLEOTIDE SEQUENCE [LARGE SCALE GENOMIC DNA]</scope>
    <source>
        <strain evidence="1 2">BOE100</strain>
    </source>
</reference>
<accession>A0A7V8J485</accession>
<dbReference type="Gene3D" id="3.10.450.620">
    <property type="entry name" value="JHP933, nucleotidyltransferase-like core domain"/>
    <property type="match status" value="1"/>
</dbReference>
<keyword evidence="1" id="KW-0808">Transferase</keyword>
<dbReference type="RefSeq" id="WP_156859059.1">
    <property type="nucleotide sequence ID" value="NZ_WOWR01000015.1"/>
</dbReference>
<dbReference type="AlphaFoldDB" id="A0A7V8J485"/>
<protein>
    <submittedName>
        <fullName evidence="1">Nucleotidyl transferase AbiEii/AbiGii toxin family protein</fullName>
    </submittedName>
</protein>
<evidence type="ECO:0000313" key="1">
    <source>
        <dbReference type="EMBL" id="KAF0254327.1"/>
    </source>
</evidence>
<gene>
    <name evidence="1" type="ORF">GN299_13815</name>
</gene>